<dbReference type="InterPro" id="IPR020839">
    <property type="entry name" value="SCD"/>
</dbReference>
<sequence>MKLYSDAFLNDSYLKYVGWTMHDKQGEVRLKCLTALQGLYYNRELSARLELFTSRFKDRIVSMTLDKEYDVAVQAIKLLTLDCLLFPLLNQIIIKFNHLMFHSSMNMGPTWWIACGSVRQNC</sequence>
<reference evidence="3" key="2">
    <citation type="submission" date="2025-09" db="UniProtKB">
        <authorList>
            <consortium name="Ensembl"/>
        </authorList>
    </citation>
    <scope>IDENTIFICATION</scope>
</reference>
<evidence type="ECO:0000313" key="4">
    <source>
        <dbReference type="Proteomes" id="UP000261360"/>
    </source>
</evidence>
<feature type="domain" description="SCD" evidence="2">
    <location>
        <begin position="1"/>
        <end position="63"/>
    </location>
</feature>
<dbReference type="GeneTree" id="ENSGT00950000182972"/>
<dbReference type="InterPro" id="IPR016024">
    <property type="entry name" value="ARM-type_fold"/>
</dbReference>
<keyword evidence="4" id="KW-1185">Reference proteome</keyword>
<evidence type="ECO:0000259" key="2">
    <source>
        <dbReference type="PROSITE" id="PS51425"/>
    </source>
</evidence>
<dbReference type="STRING" id="1841481.ENSSLDP00000004728"/>
<dbReference type="PANTHER" id="PTHR11199">
    <property type="entry name" value="STROMAL ANTIGEN"/>
    <property type="match status" value="1"/>
</dbReference>
<dbReference type="SUPFAM" id="SSF48371">
    <property type="entry name" value="ARM repeat"/>
    <property type="match status" value="1"/>
</dbReference>
<dbReference type="InterPro" id="IPR039662">
    <property type="entry name" value="Cohesin_Scc3/SA"/>
</dbReference>
<dbReference type="Proteomes" id="UP000261360">
    <property type="component" value="Unplaced"/>
</dbReference>
<proteinExistence type="inferred from homology"/>
<comment type="similarity">
    <text evidence="1">Belongs to the SCC3 family.</text>
</comment>
<dbReference type="GO" id="GO:0008278">
    <property type="term" value="C:cohesin complex"/>
    <property type="evidence" value="ECO:0007669"/>
    <property type="project" value="TreeGrafter"/>
</dbReference>
<evidence type="ECO:0000256" key="1">
    <source>
        <dbReference type="ARBA" id="ARBA00005486"/>
    </source>
</evidence>
<dbReference type="GO" id="GO:0000785">
    <property type="term" value="C:chromatin"/>
    <property type="evidence" value="ECO:0007669"/>
    <property type="project" value="TreeGrafter"/>
</dbReference>
<dbReference type="Pfam" id="PF21581">
    <property type="entry name" value="SCD"/>
    <property type="match status" value="1"/>
</dbReference>
<evidence type="ECO:0000313" key="3">
    <source>
        <dbReference type="Ensembl" id="ENSSLDP00000004728.1"/>
    </source>
</evidence>
<dbReference type="GO" id="GO:0003682">
    <property type="term" value="F:chromatin binding"/>
    <property type="evidence" value="ECO:0007669"/>
    <property type="project" value="TreeGrafter"/>
</dbReference>
<dbReference type="PANTHER" id="PTHR11199:SF3">
    <property type="entry name" value="COHESIN SUBUNIT SA-2"/>
    <property type="match status" value="1"/>
</dbReference>
<dbReference type="GO" id="GO:0005634">
    <property type="term" value="C:nucleus"/>
    <property type="evidence" value="ECO:0007669"/>
    <property type="project" value="TreeGrafter"/>
</dbReference>
<dbReference type="Ensembl" id="ENSSLDT00000004881.1">
    <property type="protein sequence ID" value="ENSSLDP00000004728.1"/>
    <property type="gene ID" value="ENSSLDG00000003769.1"/>
</dbReference>
<dbReference type="AlphaFoldDB" id="A0A3B4WUT6"/>
<accession>A0A3B4WUT6</accession>
<dbReference type="PROSITE" id="PS51425">
    <property type="entry name" value="SCD"/>
    <property type="match status" value="1"/>
</dbReference>
<organism evidence="3 4">
    <name type="scientific">Seriola lalandi dorsalis</name>
    <dbReference type="NCBI Taxonomy" id="1841481"/>
    <lineage>
        <taxon>Eukaryota</taxon>
        <taxon>Metazoa</taxon>
        <taxon>Chordata</taxon>
        <taxon>Craniata</taxon>
        <taxon>Vertebrata</taxon>
        <taxon>Euteleostomi</taxon>
        <taxon>Actinopterygii</taxon>
        <taxon>Neopterygii</taxon>
        <taxon>Teleostei</taxon>
        <taxon>Neoteleostei</taxon>
        <taxon>Acanthomorphata</taxon>
        <taxon>Carangaria</taxon>
        <taxon>Carangiformes</taxon>
        <taxon>Carangidae</taxon>
        <taxon>Seriola</taxon>
    </lineage>
</organism>
<name>A0A3B4WUT6_SERLL</name>
<reference evidence="3" key="1">
    <citation type="submission" date="2025-08" db="UniProtKB">
        <authorList>
            <consortium name="Ensembl"/>
        </authorList>
    </citation>
    <scope>IDENTIFICATION</scope>
</reference>
<protein>
    <recommendedName>
        <fullName evidence="2">SCD domain-containing protein</fullName>
    </recommendedName>
</protein>
<dbReference type="GO" id="GO:0007062">
    <property type="term" value="P:sister chromatid cohesion"/>
    <property type="evidence" value="ECO:0007669"/>
    <property type="project" value="TreeGrafter"/>
</dbReference>